<gene>
    <name evidence="1" type="ORF">EHP00_2284</name>
</gene>
<dbReference type="Proteomes" id="UP000192758">
    <property type="component" value="Unassembled WGS sequence"/>
</dbReference>
<keyword evidence="2" id="KW-1185">Reference proteome</keyword>
<proteinExistence type="predicted"/>
<dbReference type="AlphaFoldDB" id="A0A1W0E3K7"/>
<protein>
    <submittedName>
        <fullName evidence="1">Uncharacterized protein</fullName>
    </submittedName>
</protein>
<evidence type="ECO:0000313" key="2">
    <source>
        <dbReference type="Proteomes" id="UP000192758"/>
    </source>
</evidence>
<comment type="caution">
    <text evidence="1">The sequence shown here is derived from an EMBL/GenBank/DDBJ whole genome shotgun (WGS) entry which is preliminary data.</text>
</comment>
<organism evidence="1 2">
    <name type="scientific">Ecytonucleospora hepatopenaei</name>
    <dbReference type="NCBI Taxonomy" id="646526"/>
    <lineage>
        <taxon>Eukaryota</taxon>
        <taxon>Fungi</taxon>
        <taxon>Fungi incertae sedis</taxon>
        <taxon>Microsporidia</taxon>
        <taxon>Enterocytozoonidae</taxon>
        <taxon>Ecytonucleospora</taxon>
    </lineage>
</organism>
<dbReference type="VEuPathDB" id="MicrosporidiaDB:EHP00_2284"/>
<dbReference type="EMBL" id="MNPJ01000025">
    <property type="protein sequence ID" value="OQS53824.1"/>
    <property type="molecule type" value="Genomic_DNA"/>
</dbReference>
<accession>A0A1W0E3K7</accession>
<name>A0A1W0E3K7_9MICR</name>
<reference evidence="1 2" key="1">
    <citation type="journal article" date="2017" name="Environ. Microbiol.">
        <title>Decay of the glycolytic pathway and adaptation to intranuclear parasitism within Enterocytozoonidae microsporidia.</title>
        <authorList>
            <person name="Wiredu Boakye D."/>
            <person name="Jaroenlak P."/>
            <person name="Prachumwat A."/>
            <person name="Williams T.A."/>
            <person name="Bateman K.S."/>
            <person name="Itsathitphaisarn O."/>
            <person name="Sritunyalucksana K."/>
            <person name="Paszkiewicz K.H."/>
            <person name="Moore K.A."/>
            <person name="Stentiford G.D."/>
            <person name="Williams B.A."/>
        </authorList>
    </citation>
    <scope>NUCLEOTIDE SEQUENCE [LARGE SCALE GENOMIC DNA]</scope>
    <source>
        <strain evidence="1 2">TH1</strain>
    </source>
</reference>
<evidence type="ECO:0000313" key="1">
    <source>
        <dbReference type="EMBL" id="OQS53824.1"/>
    </source>
</evidence>
<sequence length="157" mass="18264">MCITYILVYVNNILLCSNKDIDNNTLTYISSFILGTIQLNTITNKISNTNTNTNTLYNEYHTICYNNYLIKVSHRIDNTNNTNISYNDNNDNNTNISYNDNNDNNTNNTNICNKVIVFILYNDNQSYSYNKIKEIAEEIHSVESKEEIKEILQKYTV</sequence>